<gene>
    <name evidence="1" type="ORF">E0946_06285</name>
</gene>
<dbReference type="Proteomes" id="UP000294588">
    <property type="component" value="Unassembled WGS sequence"/>
</dbReference>
<protein>
    <submittedName>
        <fullName evidence="1">FAD:protein FMN transferase</fullName>
    </submittedName>
</protein>
<accession>A0AC61QHY7</accession>
<evidence type="ECO:0000313" key="2">
    <source>
        <dbReference type="Proteomes" id="UP000294588"/>
    </source>
</evidence>
<comment type="caution">
    <text evidence="1">The sequence shown here is derived from an EMBL/GenBank/DDBJ whole genome shotgun (WGS) entry which is preliminary data.</text>
</comment>
<organism evidence="1 2">
    <name type="scientific">Candidatus Syntrophosphaera thermopropionivorans</name>
    <dbReference type="NCBI Taxonomy" id="2593015"/>
    <lineage>
        <taxon>Bacteria</taxon>
        <taxon>Pseudomonadati</taxon>
        <taxon>Candidatus Cloacimonadota</taxon>
        <taxon>Candidatus Cloacimonadia</taxon>
        <taxon>Candidatus Cloacimonadales</taxon>
        <taxon>Candidatus Cloacimonadaceae</taxon>
        <taxon>Candidatus Syntrophosphaera</taxon>
    </lineage>
</organism>
<keyword evidence="1" id="KW-0808">Transferase</keyword>
<name>A0AC61QHY7_9BACT</name>
<sequence length="344" mass="39170">MTKKEIISLILLIVVVGYGAWTWINRSYSETKKDLDLLDTVVTISATSKSKDIGTQIDSVFAYIRTFEDIFDDYNPQSWVYKVNNSQGKRYPMNPDAYELLCVADSLYQLTDGAFDITIKPLYDLWGFSKINEYGADTLNLAPPDSMLIKETLKNIGFNRIRYNKQYIKIPQGMQITFGALAKGYALEKAREYMENHKFISGIIDCTSGMTFFGHKHYQIVSIKHPRANAGMQTIGNFKIKNGSLSTSGDYQLYFEYNGQRYHHILNPFTGYPVENVYSVTVINPSATWADGLSTALFLLPPDQAIEALKYYPDSNAVIFYQENDQIVSLKTLGMKALDWHDEQ</sequence>
<dbReference type="EMBL" id="SMOG01000024">
    <property type="protein sequence ID" value="TDF72578.1"/>
    <property type="molecule type" value="Genomic_DNA"/>
</dbReference>
<reference evidence="1" key="1">
    <citation type="submission" date="2019-03" db="EMBL/GenBank/DDBJ databases">
        <title>Candidatus Syntrophosphaera thermopropionivorans: a novel player in syntrophic propionate oxidation during anaerobic digestion.</title>
        <authorList>
            <person name="Dyksma S."/>
        </authorList>
    </citation>
    <scope>NUCLEOTIDE SEQUENCE</scope>
    <source>
        <strain evidence="1">W5</strain>
    </source>
</reference>
<keyword evidence="2" id="KW-1185">Reference proteome</keyword>
<proteinExistence type="predicted"/>
<evidence type="ECO:0000313" key="1">
    <source>
        <dbReference type="EMBL" id="TDF72578.1"/>
    </source>
</evidence>